<feature type="domain" description="Tyrosine specific protein phosphatases" evidence="6">
    <location>
        <begin position="75"/>
        <end position="133"/>
    </location>
</feature>
<dbReference type="InterPro" id="IPR029021">
    <property type="entry name" value="Prot-tyrosine_phosphatase-like"/>
</dbReference>
<evidence type="ECO:0000313" key="7">
    <source>
        <dbReference type="EMBL" id="KAJ7201034.1"/>
    </source>
</evidence>
<accession>A0AAD6V6Y4</accession>
<dbReference type="PROSITE" id="PS00383">
    <property type="entry name" value="TYR_PHOSPHATASE_1"/>
    <property type="match status" value="1"/>
</dbReference>
<gene>
    <name evidence="8" type="ORF">GGX14DRAFT_161756</name>
    <name evidence="7" type="ORF">GGX14DRAFT_166112</name>
</gene>
<evidence type="ECO:0000256" key="2">
    <source>
        <dbReference type="ARBA" id="ARBA00013064"/>
    </source>
</evidence>
<evidence type="ECO:0000259" key="5">
    <source>
        <dbReference type="PROSITE" id="PS50054"/>
    </source>
</evidence>
<dbReference type="InterPro" id="IPR003595">
    <property type="entry name" value="Tyr_Pase_cat"/>
</dbReference>
<organism evidence="8 9">
    <name type="scientific">Mycena pura</name>
    <dbReference type="NCBI Taxonomy" id="153505"/>
    <lineage>
        <taxon>Eukaryota</taxon>
        <taxon>Fungi</taxon>
        <taxon>Dikarya</taxon>
        <taxon>Basidiomycota</taxon>
        <taxon>Agaricomycotina</taxon>
        <taxon>Agaricomycetes</taxon>
        <taxon>Agaricomycetidae</taxon>
        <taxon>Agaricales</taxon>
        <taxon>Marasmiineae</taxon>
        <taxon>Mycenaceae</taxon>
        <taxon>Mycena</taxon>
    </lineage>
</organism>
<sequence>MGKREKVSQPPVSLILPSIYLGPCSAASSKSFLTTKSITHVLSIGASPKENIDGVIYHRIPLTDSPSSSISSICDSACTIIDESLKFKDATGRILVHCSAGISRSPTVVAAYLMKRCGMSLKVALGQIVRARPQVSPNPGFLRQLKNLEMEIFGNMSLHVDELPKREKDRIALFDTEDPAGA</sequence>
<evidence type="ECO:0000256" key="1">
    <source>
        <dbReference type="ARBA" id="ARBA00008601"/>
    </source>
</evidence>
<dbReference type="CDD" id="cd14498">
    <property type="entry name" value="DSP"/>
    <property type="match status" value="1"/>
</dbReference>
<dbReference type="InterPro" id="IPR000387">
    <property type="entry name" value="Tyr_Pase_dom"/>
</dbReference>
<keyword evidence="9" id="KW-1185">Reference proteome</keyword>
<keyword evidence="3" id="KW-0378">Hydrolase</keyword>
<dbReference type="InterPro" id="IPR016130">
    <property type="entry name" value="Tyr_Pase_AS"/>
</dbReference>
<keyword evidence="4" id="KW-0904">Protein phosphatase</keyword>
<dbReference type="GO" id="GO:0008330">
    <property type="term" value="F:protein tyrosine/threonine phosphatase activity"/>
    <property type="evidence" value="ECO:0007669"/>
    <property type="project" value="TreeGrafter"/>
</dbReference>
<dbReference type="EC" id="3.1.3.48" evidence="2"/>
<dbReference type="PANTHER" id="PTHR10159">
    <property type="entry name" value="DUAL SPECIFICITY PROTEIN PHOSPHATASE"/>
    <property type="match status" value="1"/>
</dbReference>
<evidence type="ECO:0000256" key="3">
    <source>
        <dbReference type="ARBA" id="ARBA00022801"/>
    </source>
</evidence>
<dbReference type="PANTHER" id="PTHR10159:SF511">
    <property type="entry name" value="DUAL SPECIFICITY PROTEIN PHOSPHATASE 1"/>
    <property type="match status" value="1"/>
</dbReference>
<dbReference type="SUPFAM" id="SSF52799">
    <property type="entry name" value="(Phosphotyrosine protein) phosphatases II"/>
    <property type="match status" value="1"/>
</dbReference>
<comment type="similarity">
    <text evidence="1">Belongs to the protein-tyrosine phosphatase family. Non-receptor class dual specificity subfamily.</text>
</comment>
<dbReference type="GO" id="GO:0005737">
    <property type="term" value="C:cytoplasm"/>
    <property type="evidence" value="ECO:0007669"/>
    <property type="project" value="TreeGrafter"/>
</dbReference>
<dbReference type="Gene3D" id="3.90.190.10">
    <property type="entry name" value="Protein tyrosine phosphatase superfamily"/>
    <property type="match status" value="1"/>
</dbReference>
<dbReference type="EMBL" id="JARJCW010000060">
    <property type="protein sequence ID" value="KAJ7201034.1"/>
    <property type="molecule type" value="Genomic_DNA"/>
</dbReference>
<evidence type="ECO:0000313" key="8">
    <source>
        <dbReference type="EMBL" id="KAJ7201436.1"/>
    </source>
</evidence>
<feature type="domain" description="Tyrosine-protein phosphatase" evidence="5">
    <location>
        <begin position="10"/>
        <end position="154"/>
    </location>
</feature>
<evidence type="ECO:0000259" key="6">
    <source>
        <dbReference type="PROSITE" id="PS50056"/>
    </source>
</evidence>
<dbReference type="PROSITE" id="PS50054">
    <property type="entry name" value="TYR_PHOSPHATASE_DUAL"/>
    <property type="match status" value="1"/>
</dbReference>
<dbReference type="GO" id="GO:0043409">
    <property type="term" value="P:negative regulation of MAPK cascade"/>
    <property type="evidence" value="ECO:0007669"/>
    <property type="project" value="TreeGrafter"/>
</dbReference>
<dbReference type="AlphaFoldDB" id="A0AAD6V6Y4"/>
<reference evidence="8" key="1">
    <citation type="submission" date="2023-03" db="EMBL/GenBank/DDBJ databases">
        <title>Massive genome expansion in bonnet fungi (Mycena s.s.) driven by repeated elements and novel gene families across ecological guilds.</title>
        <authorList>
            <consortium name="Lawrence Berkeley National Laboratory"/>
            <person name="Harder C.B."/>
            <person name="Miyauchi S."/>
            <person name="Viragh M."/>
            <person name="Kuo A."/>
            <person name="Thoen E."/>
            <person name="Andreopoulos B."/>
            <person name="Lu D."/>
            <person name="Skrede I."/>
            <person name="Drula E."/>
            <person name="Henrissat B."/>
            <person name="Morin E."/>
            <person name="Kohler A."/>
            <person name="Barry K."/>
            <person name="LaButti K."/>
            <person name="Morin E."/>
            <person name="Salamov A."/>
            <person name="Lipzen A."/>
            <person name="Mereny Z."/>
            <person name="Hegedus B."/>
            <person name="Baldrian P."/>
            <person name="Stursova M."/>
            <person name="Weitz H."/>
            <person name="Taylor A."/>
            <person name="Grigoriev I.V."/>
            <person name="Nagy L.G."/>
            <person name="Martin F."/>
            <person name="Kauserud H."/>
        </authorList>
    </citation>
    <scope>NUCLEOTIDE SEQUENCE</scope>
    <source>
        <strain evidence="8">9144</strain>
    </source>
</reference>
<dbReference type="Pfam" id="PF00782">
    <property type="entry name" value="DSPc"/>
    <property type="match status" value="1"/>
</dbReference>
<dbReference type="SMART" id="SM00404">
    <property type="entry name" value="PTPc_motif"/>
    <property type="match status" value="1"/>
</dbReference>
<dbReference type="Proteomes" id="UP001219525">
    <property type="component" value="Unassembled WGS sequence"/>
</dbReference>
<evidence type="ECO:0000313" key="9">
    <source>
        <dbReference type="Proteomes" id="UP001219525"/>
    </source>
</evidence>
<evidence type="ECO:0000256" key="4">
    <source>
        <dbReference type="ARBA" id="ARBA00022912"/>
    </source>
</evidence>
<dbReference type="SMART" id="SM00195">
    <property type="entry name" value="DSPc"/>
    <property type="match status" value="1"/>
</dbReference>
<protein>
    <recommendedName>
        <fullName evidence="2">protein-tyrosine-phosphatase</fullName>
        <ecNumber evidence="2">3.1.3.48</ecNumber>
    </recommendedName>
</protein>
<proteinExistence type="inferred from homology"/>
<dbReference type="InterPro" id="IPR000340">
    <property type="entry name" value="Dual-sp_phosphatase_cat-dom"/>
</dbReference>
<dbReference type="PROSITE" id="PS50056">
    <property type="entry name" value="TYR_PHOSPHATASE_2"/>
    <property type="match status" value="1"/>
</dbReference>
<comment type="caution">
    <text evidence="8">The sequence shown here is derived from an EMBL/GenBank/DDBJ whole genome shotgun (WGS) entry which is preliminary data.</text>
</comment>
<dbReference type="GO" id="GO:0017017">
    <property type="term" value="F:MAP kinase tyrosine/serine/threonine phosphatase activity"/>
    <property type="evidence" value="ECO:0007669"/>
    <property type="project" value="TreeGrafter"/>
</dbReference>
<dbReference type="GO" id="GO:0033550">
    <property type="term" value="F:MAP kinase tyrosine phosphatase activity"/>
    <property type="evidence" value="ECO:0007669"/>
    <property type="project" value="TreeGrafter"/>
</dbReference>
<dbReference type="InterPro" id="IPR020422">
    <property type="entry name" value="TYR_PHOSPHATASE_DUAL_dom"/>
</dbReference>
<dbReference type="EMBL" id="JARJCW010000059">
    <property type="protein sequence ID" value="KAJ7201436.1"/>
    <property type="molecule type" value="Genomic_DNA"/>
</dbReference>
<dbReference type="PRINTS" id="PR01908">
    <property type="entry name" value="ADSPHPHTASE"/>
</dbReference>
<name>A0AAD6V6Y4_9AGAR</name>